<organism evidence="1 2">
    <name type="scientific">Gaoshiqia sediminis</name>
    <dbReference type="NCBI Taxonomy" id="2986998"/>
    <lineage>
        <taxon>Bacteria</taxon>
        <taxon>Pseudomonadati</taxon>
        <taxon>Bacteroidota</taxon>
        <taxon>Bacteroidia</taxon>
        <taxon>Marinilabiliales</taxon>
        <taxon>Prolixibacteraceae</taxon>
        <taxon>Gaoshiqia</taxon>
    </lineage>
</organism>
<dbReference type="EMBL" id="JAPAAF010000019">
    <property type="protein sequence ID" value="MCW0483657.1"/>
    <property type="molecule type" value="Genomic_DNA"/>
</dbReference>
<dbReference type="AlphaFoldDB" id="A0AA41YDT2"/>
<proteinExistence type="predicted"/>
<dbReference type="Proteomes" id="UP001163821">
    <property type="component" value="Unassembled WGS sequence"/>
</dbReference>
<evidence type="ECO:0000313" key="1">
    <source>
        <dbReference type="EMBL" id="MCW0483657.1"/>
    </source>
</evidence>
<dbReference type="RefSeq" id="WP_282592258.1">
    <property type="nucleotide sequence ID" value="NZ_JAPAAF010000019.1"/>
</dbReference>
<reference evidence="1" key="1">
    <citation type="submission" date="2022-10" db="EMBL/GenBank/DDBJ databases">
        <title>Gaoshiqiia sediminis gen. nov., sp. nov., isolated from coastal sediment.</title>
        <authorList>
            <person name="Yu W.X."/>
            <person name="Mu D.S."/>
            <person name="Du J.Z."/>
            <person name="Liang Y.Q."/>
        </authorList>
    </citation>
    <scope>NUCLEOTIDE SEQUENCE</scope>
    <source>
        <strain evidence="1">A06</strain>
    </source>
</reference>
<accession>A0AA41YDT2</accession>
<evidence type="ECO:0000313" key="2">
    <source>
        <dbReference type="Proteomes" id="UP001163821"/>
    </source>
</evidence>
<gene>
    <name evidence="1" type="ORF">N2K84_13015</name>
</gene>
<protein>
    <submittedName>
        <fullName evidence="1">Uncharacterized protein</fullName>
    </submittedName>
</protein>
<name>A0AA41YDT2_9BACT</name>
<comment type="caution">
    <text evidence="1">The sequence shown here is derived from an EMBL/GenBank/DDBJ whole genome shotgun (WGS) entry which is preliminary data.</text>
</comment>
<keyword evidence="2" id="KW-1185">Reference proteome</keyword>
<sequence>MNRRKHISKKLVCRLLLFVAVILAAVLFDAFHEGSVQLDVEHQTRSESHNLEAGRMFFFNPVNSFKMRTGVDKLFTGFIFAASQNQFLSQYHNYRAFHLLQAESLNERKPFLLTAHFMKFNFCHHSCPDDHSLAA</sequence>